<dbReference type="Proteomes" id="UP001457282">
    <property type="component" value="Unassembled WGS sequence"/>
</dbReference>
<dbReference type="GO" id="GO:0008270">
    <property type="term" value="F:zinc ion binding"/>
    <property type="evidence" value="ECO:0007669"/>
    <property type="project" value="UniProtKB-UniRule"/>
</dbReference>
<dbReference type="PANTHER" id="PTHR18952">
    <property type="entry name" value="CARBONIC ANHYDRASE"/>
    <property type="match status" value="1"/>
</dbReference>
<evidence type="ECO:0000256" key="6">
    <source>
        <dbReference type="ARBA" id="ARBA00022723"/>
    </source>
</evidence>
<protein>
    <recommendedName>
        <fullName evidence="5 10">Carbonic anhydrase</fullName>
        <ecNumber evidence="5 10">4.2.1.1</ecNumber>
    </recommendedName>
</protein>
<evidence type="ECO:0000256" key="10">
    <source>
        <dbReference type="RuleBase" id="RU367011"/>
    </source>
</evidence>
<dbReference type="PROSITE" id="PS51144">
    <property type="entry name" value="ALPHA_CA_2"/>
    <property type="match status" value="1"/>
</dbReference>
<dbReference type="GO" id="GO:0004089">
    <property type="term" value="F:carbonate dehydratase activity"/>
    <property type="evidence" value="ECO:0007669"/>
    <property type="project" value="UniProtKB-UniRule"/>
</dbReference>
<dbReference type="PANTHER" id="PTHR18952:SF201">
    <property type="entry name" value="CARBONIC ANHYDRASE"/>
    <property type="match status" value="1"/>
</dbReference>
<dbReference type="PROSITE" id="PS00162">
    <property type="entry name" value="ALPHA_CA_1"/>
    <property type="match status" value="1"/>
</dbReference>
<dbReference type="AlphaFoldDB" id="A0AAW1WC19"/>
<dbReference type="CDD" id="cd03124">
    <property type="entry name" value="alpha_CA_prokaryotic_like"/>
    <property type="match status" value="1"/>
</dbReference>
<evidence type="ECO:0000256" key="1">
    <source>
        <dbReference type="ARBA" id="ARBA00001947"/>
    </source>
</evidence>
<evidence type="ECO:0000256" key="4">
    <source>
        <dbReference type="ARBA" id="ARBA00006365"/>
    </source>
</evidence>
<gene>
    <name evidence="12" type="ORF">M0R45_029574</name>
</gene>
<keyword evidence="7 10" id="KW-0862">Zinc</keyword>
<evidence type="ECO:0000256" key="7">
    <source>
        <dbReference type="ARBA" id="ARBA00022833"/>
    </source>
</evidence>
<dbReference type="SUPFAM" id="SSF51069">
    <property type="entry name" value="Carbonic anhydrase"/>
    <property type="match status" value="1"/>
</dbReference>
<comment type="function">
    <text evidence="2 10">Reversible hydration of carbon dioxide.</text>
</comment>
<comment type="caution">
    <text evidence="12">The sequence shown here is derived from an EMBL/GenBank/DDBJ whole genome shotgun (WGS) entry which is preliminary data.</text>
</comment>
<comment type="subcellular location">
    <subcellularLocation>
        <location evidence="3">Plastid</location>
        <location evidence="3">Chloroplast stroma</location>
    </subcellularLocation>
</comment>
<dbReference type="InterPro" id="IPR036398">
    <property type="entry name" value="CA_dom_sf"/>
</dbReference>
<keyword evidence="10" id="KW-0732">Signal</keyword>
<dbReference type="GO" id="GO:0006730">
    <property type="term" value="P:one-carbon metabolic process"/>
    <property type="evidence" value="ECO:0007669"/>
    <property type="project" value="TreeGrafter"/>
</dbReference>
<proteinExistence type="inferred from homology"/>
<evidence type="ECO:0000259" key="11">
    <source>
        <dbReference type="PROSITE" id="PS51144"/>
    </source>
</evidence>
<evidence type="ECO:0000256" key="2">
    <source>
        <dbReference type="ARBA" id="ARBA00002904"/>
    </source>
</evidence>
<reference evidence="12 13" key="1">
    <citation type="journal article" date="2023" name="G3 (Bethesda)">
        <title>A chromosome-length genome assembly and annotation of blackberry (Rubus argutus, cv. 'Hillquist').</title>
        <authorList>
            <person name="Bruna T."/>
            <person name="Aryal R."/>
            <person name="Dudchenko O."/>
            <person name="Sargent D.J."/>
            <person name="Mead D."/>
            <person name="Buti M."/>
            <person name="Cavallini A."/>
            <person name="Hytonen T."/>
            <person name="Andres J."/>
            <person name="Pham M."/>
            <person name="Weisz D."/>
            <person name="Mascagni F."/>
            <person name="Usai G."/>
            <person name="Natali L."/>
            <person name="Bassil N."/>
            <person name="Fernandez G.E."/>
            <person name="Lomsadze A."/>
            <person name="Armour M."/>
            <person name="Olukolu B."/>
            <person name="Poorten T."/>
            <person name="Britton C."/>
            <person name="Davik J."/>
            <person name="Ashrafi H."/>
            <person name="Aiden E.L."/>
            <person name="Borodovsky M."/>
            <person name="Worthington M."/>
        </authorList>
    </citation>
    <scope>NUCLEOTIDE SEQUENCE [LARGE SCALE GENOMIC DNA]</scope>
    <source>
        <strain evidence="12">PI 553951</strain>
    </source>
</reference>
<sequence length="295" mass="33758">MVGSKQSLLGFFVFTFFLLCWNPTLIRANSEAVVEYLKENPSAVADFDYRRENPRAPQHWGDLKEEWSTCKYGKTQSPIAIWEKNATKVVTSLKDLVVNYKPANATIKNEEHAISVLWDGDAGSIQINGTQYFLKQCHWHHPSEHMVDGKKFDLELHMVHKTQDNNKVAVIGFLYKLGEPNSFITKVTKHITSLIDVVMGIPLGEIDPRKVKKAHFLYKEAKPKKAKSKFYRYMGSLTTPPCREGVVWHLNKKVQTVSLAQVKLLQQAVFTFAENNARPIQPLNGRQIKLYGDYH</sequence>
<dbReference type="InterPro" id="IPR041891">
    <property type="entry name" value="Alpha_CA_prokaryot-like"/>
</dbReference>
<dbReference type="GO" id="GO:0009570">
    <property type="term" value="C:chloroplast stroma"/>
    <property type="evidence" value="ECO:0007669"/>
    <property type="project" value="UniProtKB-SubCell"/>
</dbReference>
<dbReference type="Gene3D" id="3.10.200.10">
    <property type="entry name" value="Alpha carbonic anhydrase"/>
    <property type="match status" value="1"/>
</dbReference>
<keyword evidence="6 10" id="KW-0479">Metal-binding</keyword>
<dbReference type="Pfam" id="PF00194">
    <property type="entry name" value="Carb_anhydrase"/>
    <property type="match status" value="1"/>
</dbReference>
<comment type="cofactor">
    <cofactor evidence="1 10">
        <name>Zn(2+)</name>
        <dbReference type="ChEBI" id="CHEBI:29105"/>
    </cofactor>
</comment>
<name>A0AAW1WC19_RUBAR</name>
<comment type="catalytic activity">
    <reaction evidence="9 10">
        <text>hydrogencarbonate + H(+) = CO2 + H2O</text>
        <dbReference type="Rhea" id="RHEA:10748"/>
        <dbReference type="ChEBI" id="CHEBI:15377"/>
        <dbReference type="ChEBI" id="CHEBI:15378"/>
        <dbReference type="ChEBI" id="CHEBI:16526"/>
        <dbReference type="ChEBI" id="CHEBI:17544"/>
        <dbReference type="EC" id="4.2.1.1"/>
    </reaction>
</comment>
<comment type="similarity">
    <text evidence="10">Belongs to the alpha-carbonic anhydrase family.</text>
</comment>
<dbReference type="InterPro" id="IPR018338">
    <property type="entry name" value="Carbonic_anhydrase_a-class_CS"/>
</dbReference>
<dbReference type="EMBL" id="JBEDUW010000006">
    <property type="protein sequence ID" value="KAK9921044.1"/>
    <property type="molecule type" value="Genomic_DNA"/>
</dbReference>
<keyword evidence="13" id="KW-1185">Reference proteome</keyword>
<organism evidence="12 13">
    <name type="scientific">Rubus argutus</name>
    <name type="common">Southern blackberry</name>
    <dbReference type="NCBI Taxonomy" id="59490"/>
    <lineage>
        <taxon>Eukaryota</taxon>
        <taxon>Viridiplantae</taxon>
        <taxon>Streptophyta</taxon>
        <taxon>Embryophyta</taxon>
        <taxon>Tracheophyta</taxon>
        <taxon>Spermatophyta</taxon>
        <taxon>Magnoliopsida</taxon>
        <taxon>eudicotyledons</taxon>
        <taxon>Gunneridae</taxon>
        <taxon>Pentapetalae</taxon>
        <taxon>rosids</taxon>
        <taxon>fabids</taxon>
        <taxon>Rosales</taxon>
        <taxon>Rosaceae</taxon>
        <taxon>Rosoideae</taxon>
        <taxon>Rosoideae incertae sedis</taxon>
        <taxon>Rubus</taxon>
    </lineage>
</organism>
<evidence type="ECO:0000313" key="12">
    <source>
        <dbReference type="EMBL" id="KAK9921044.1"/>
    </source>
</evidence>
<evidence type="ECO:0000256" key="5">
    <source>
        <dbReference type="ARBA" id="ARBA00012925"/>
    </source>
</evidence>
<evidence type="ECO:0000256" key="9">
    <source>
        <dbReference type="ARBA" id="ARBA00048348"/>
    </source>
</evidence>
<dbReference type="EC" id="4.2.1.1" evidence="5 10"/>
<dbReference type="SMART" id="SM01057">
    <property type="entry name" value="Carb_anhydrase"/>
    <property type="match status" value="1"/>
</dbReference>
<evidence type="ECO:0000313" key="13">
    <source>
        <dbReference type="Proteomes" id="UP001457282"/>
    </source>
</evidence>
<feature type="signal peptide" evidence="10">
    <location>
        <begin position="1"/>
        <end position="28"/>
    </location>
</feature>
<keyword evidence="8 10" id="KW-0456">Lyase</keyword>
<dbReference type="InterPro" id="IPR023561">
    <property type="entry name" value="Carbonic_anhydrase_a-class"/>
</dbReference>
<comment type="similarity">
    <text evidence="4">Belongs to the alpha-class carbonic anhydrase family.</text>
</comment>
<evidence type="ECO:0000256" key="8">
    <source>
        <dbReference type="ARBA" id="ARBA00023239"/>
    </source>
</evidence>
<dbReference type="InterPro" id="IPR001148">
    <property type="entry name" value="CA_dom"/>
</dbReference>
<feature type="chain" id="PRO_5043099304" description="Carbonic anhydrase" evidence="10">
    <location>
        <begin position="29"/>
        <end position="295"/>
    </location>
</feature>
<evidence type="ECO:0000256" key="3">
    <source>
        <dbReference type="ARBA" id="ARBA00004470"/>
    </source>
</evidence>
<accession>A0AAW1WC19</accession>
<feature type="domain" description="Alpha-carbonic anhydrase" evidence="11">
    <location>
        <begin position="45"/>
        <end position="292"/>
    </location>
</feature>